<dbReference type="EMBL" id="UOEI01000637">
    <property type="protein sequence ID" value="VAW08779.1"/>
    <property type="molecule type" value="Genomic_DNA"/>
</dbReference>
<protein>
    <submittedName>
        <fullName evidence="1">Uncharacterized protein</fullName>
    </submittedName>
</protein>
<dbReference type="AlphaFoldDB" id="A0A3B0T9K6"/>
<evidence type="ECO:0000313" key="1">
    <source>
        <dbReference type="EMBL" id="VAW08779.1"/>
    </source>
</evidence>
<gene>
    <name evidence="1" type="ORF">MNBD_ACTINO01-2288</name>
</gene>
<proteinExistence type="predicted"/>
<reference evidence="1" key="1">
    <citation type="submission" date="2018-06" db="EMBL/GenBank/DDBJ databases">
        <authorList>
            <person name="Zhirakovskaya E."/>
        </authorList>
    </citation>
    <scope>NUCLEOTIDE SEQUENCE</scope>
</reference>
<organism evidence="1">
    <name type="scientific">hydrothermal vent metagenome</name>
    <dbReference type="NCBI Taxonomy" id="652676"/>
    <lineage>
        <taxon>unclassified sequences</taxon>
        <taxon>metagenomes</taxon>
        <taxon>ecological metagenomes</taxon>
    </lineage>
</organism>
<name>A0A3B0T9K6_9ZZZZ</name>
<sequence>MRRTILLVLAALVGFIGVLQVAPGTPP</sequence>
<feature type="non-terminal residue" evidence="1">
    <location>
        <position position="27"/>
    </location>
</feature>
<accession>A0A3B0T9K6</accession>